<keyword evidence="3" id="KW-1185">Reference proteome</keyword>
<dbReference type="InterPro" id="IPR039323">
    <property type="entry name" value="ANKRD_45/46/60"/>
</dbReference>
<accession>A0A8C6UYC8</accession>
<dbReference type="PROSITE" id="PS50088">
    <property type="entry name" value="ANK_REPEAT"/>
    <property type="match status" value="2"/>
</dbReference>
<proteinExistence type="predicted"/>
<feature type="repeat" description="ANK" evidence="1">
    <location>
        <begin position="33"/>
        <end position="65"/>
    </location>
</feature>
<dbReference type="Proteomes" id="UP000694523">
    <property type="component" value="Unplaced"/>
</dbReference>
<evidence type="ECO:0000313" key="3">
    <source>
        <dbReference type="Proteomes" id="UP000694523"/>
    </source>
</evidence>
<dbReference type="AlphaFoldDB" id="A0A8C6UYC8"/>
<evidence type="ECO:0000256" key="1">
    <source>
        <dbReference type="PROSITE-ProRule" id="PRU00023"/>
    </source>
</evidence>
<evidence type="ECO:0000313" key="2">
    <source>
        <dbReference type="Ensembl" id="ENSNMLP00000043043.1"/>
    </source>
</evidence>
<name>A0A8C6UYC8_9GOBI</name>
<reference evidence="2" key="1">
    <citation type="submission" date="2025-08" db="UniProtKB">
        <authorList>
            <consortium name="Ensembl"/>
        </authorList>
    </citation>
    <scope>IDENTIFICATION</scope>
</reference>
<feature type="repeat" description="ANK" evidence="1">
    <location>
        <begin position="66"/>
        <end position="98"/>
    </location>
</feature>
<dbReference type="PROSITE" id="PS50297">
    <property type="entry name" value="ANK_REP_REGION"/>
    <property type="match status" value="2"/>
</dbReference>
<dbReference type="InterPro" id="IPR002110">
    <property type="entry name" value="Ankyrin_rpt"/>
</dbReference>
<dbReference type="SUPFAM" id="SSF48403">
    <property type="entry name" value="Ankyrin repeat"/>
    <property type="match status" value="1"/>
</dbReference>
<dbReference type="Pfam" id="PF13637">
    <property type="entry name" value="Ank_4"/>
    <property type="match status" value="1"/>
</dbReference>
<protein>
    <submittedName>
        <fullName evidence="2">Uncharacterized protein</fullName>
    </submittedName>
</protein>
<dbReference type="PANTHER" id="PTHR22677:SF4">
    <property type="entry name" value="USHER SYNDROME TYPE-1G PROTEIN-LIKE PROTEIN"/>
    <property type="match status" value="1"/>
</dbReference>
<keyword evidence="1" id="KW-0040">ANK repeat</keyword>
<reference evidence="2" key="2">
    <citation type="submission" date="2025-09" db="UniProtKB">
        <authorList>
            <consortium name="Ensembl"/>
        </authorList>
    </citation>
    <scope>IDENTIFICATION</scope>
</reference>
<dbReference type="PANTHER" id="PTHR22677">
    <property type="entry name" value="ANKYRIN REPEAT DOMAIN-CONTAINING PROTEIN 60"/>
    <property type="match status" value="1"/>
</dbReference>
<dbReference type="InterPro" id="IPR036770">
    <property type="entry name" value="Ankyrin_rpt-contain_sf"/>
</dbReference>
<organism evidence="2 3">
    <name type="scientific">Neogobius melanostomus</name>
    <name type="common">round goby</name>
    <dbReference type="NCBI Taxonomy" id="47308"/>
    <lineage>
        <taxon>Eukaryota</taxon>
        <taxon>Metazoa</taxon>
        <taxon>Chordata</taxon>
        <taxon>Craniata</taxon>
        <taxon>Vertebrata</taxon>
        <taxon>Euteleostomi</taxon>
        <taxon>Actinopterygii</taxon>
        <taxon>Neopterygii</taxon>
        <taxon>Teleostei</taxon>
        <taxon>Neoteleostei</taxon>
        <taxon>Acanthomorphata</taxon>
        <taxon>Gobiaria</taxon>
        <taxon>Gobiiformes</taxon>
        <taxon>Gobioidei</taxon>
        <taxon>Gobiidae</taxon>
        <taxon>Benthophilinae</taxon>
        <taxon>Neogobiini</taxon>
        <taxon>Neogobius</taxon>
    </lineage>
</organism>
<dbReference type="Ensembl" id="ENSNMLT00000047796.1">
    <property type="protein sequence ID" value="ENSNMLP00000043043.1"/>
    <property type="gene ID" value="ENSNMLG00000026185.1"/>
</dbReference>
<sequence>MLDSGVAVNQRDSADGRTLLRRETDVGVRMTEHGRTALRAAAWGGHEEIVHTLLEYGASVDRADGNGRTPLIAAAYMGHQETVEILLDRDAQVNFADRDGRTALSVAKDIISPSRYTFSPHSAFPDDSLFTISTKDPQLNLKQAIKLQFEGPTSAALYKRETPL</sequence>
<dbReference type="Gene3D" id="1.25.40.20">
    <property type="entry name" value="Ankyrin repeat-containing domain"/>
    <property type="match status" value="1"/>
</dbReference>
<dbReference type="SMART" id="SM00248">
    <property type="entry name" value="ANK"/>
    <property type="match status" value="2"/>
</dbReference>